<evidence type="ECO:0000313" key="7">
    <source>
        <dbReference type="Proteomes" id="UP000281192"/>
    </source>
</evidence>
<dbReference type="PANTHER" id="PTHR43080:SF2">
    <property type="entry name" value="CBS DOMAIN-CONTAINING PROTEIN"/>
    <property type="match status" value="1"/>
</dbReference>
<dbReference type="PANTHER" id="PTHR43080">
    <property type="entry name" value="CBS DOMAIN-CONTAINING PROTEIN CBSX3, MITOCHONDRIAL"/>
    <property type="match status" value="1"/>
</dbReference>
<dbReference type="PROSITE" id="PS51371">
    <property type="entry name" value="CBS"/>
    <property type="match status" value="2"/>
</dbReference>
<reference evidence="5 6" key="1">
    <citation type="submission" date="2017-12" db="EMBL/GenBank/DDBJ databases">
        <title>The genome sequence of Caulobacter flavus CGMCC1 15093.</title>
        <authorList>
            <person name="Gao J."/>
            <person name="Mao X."/>
            <person name="Sun J."/>
        </authorList>
    </citation>
    <scope>NUCLEOTIDE SEQUENCE [LARGE SCALE GENOMIC DNA]</scope>
    <source>
        <strain evidence="5 6">CGMCC1 15093</strain>
    </source>
</reference>
<dbReference type="RefSeq" id="WP_101711834.1">
    <property type="nucleotide sequence ID" value="NZ_CP026100.1"/>
</dbReference>
<dbReference type="Gene3D" id="3.10.580.10">
    <property type="entry name" value="CBS-domain"/>
    <property type="match status" value="1"/>
</dbReference>
<protein>
    <submittedName>
        <fullName evidence="5">Inosine-5-monophosphate dehydrogenase</fullName>
    </submittedName>
</protein>
<dbReference type="InterPro" id="IPR046342">
    <property type="entry name" value="CBS_dom_sf"/>
</dbReference>
<organism evidence="5 6">
    <name type="scientific">Caulobacter flavus</name>
    <dbReference type="NCBI Taxonomy" id="1679497"/>
    <lineage>
        <taxon>Bacteria</taxon>
        <taxon>Pseudomonadati</taxon>
        <taxon>Pseudomonadota</taxon>
        <taxon>Alphaproteobacteria</taxon>
        <taxon>Caulobacterales</taxon>
        <taxon>Caulobacteraceae</taxon>
        <taxon>Caulobacter</taxon>
    </lineage>
</organism>
<dbReference type="SMART" id="SM00116">
    <property type="entry name" value="CBS"/>
    <property type="match status" value="2"/>
</dbReference>
<dbReference type="EMBL" id="CP026100">
    <property type="protein sequence ID" value="AYV45044.1"/>
    <property type="molecule type" value="Genomic_DNA"/>
</dbReference>
<name>A0A2N5CZM1_9CAUL</name>
<dbReference type="SUPFAM" id="SSF54631">
    <property type="entry name" value="CBS-domain pair"/>
    <property type="match status" value="1"/>
</dbReference>
<dbReference type="KEGG" id="cfh:C1707_01600"/>
<evidence type="ECO:0000313" key="6">
    <source>
        <dbReference type="Proteomes" id="UP000234483"/>
    </source>
</evidence>
<evidence type="ECO:0000256" key="2">
    <source>
        <dbReference type="PROSITE-ProRule" id="PRU00703"/>
    </source>
</evidence>
<evidence type="ECO:0000313" key="5">
    <source>
        <dbReference type="EMBL" id="PLR19274.1"/>
    </source>
</evidence>
<sequence length="143" mass="15123">MLVSQILKTKGDLVFTASPQETVGAAAALLHSRKVGAMVVLEADESIAGILSERDIVRQIAKEGAAALAKPISACMTRDVIFAQPDESVDDLLAKMTDRRIRHLPVAKGGRLVGIISIGDLVKYKIQEAQAEADGLKAYIAAG</sequence>
<evidence type="ECO:0000259" key="3">
    <source>
        <dbReference type="PROSITE" id="PS51371"/>
    </source>
</evidence>
<dbReference type="Proteomes" id="UP000234483">
    <property type="component" value="Unassembled WGS sequence"/>
</dbReference>
<feature type="domain" description="CBS" evidence="3">
    <location>
        <begin position="8"/>
        <end position="68"/>
    </location>
</feature>
<reference evidence="4 7" key="2">
    <citation type="submission" date="2018-01" db="EMBL/GenBank/DDBJ databases">
        <title>Complete genome sequence of Caulobacter flavus RHGG3.</title>
        <authorList>
            <person name="Yang E."/>
        </authorList>
    </citation>
    <scope>NUCLEOTIDE SEQUENCE [LARGE SCALE GENOMIC DNA]</scope>
    <source>
        <strain evidence="4 7">RHGG3</strain>
    </source>
</reference>
<evidence type="ECO:0000256" key="1">
    <source>
        <dbReference type="ARBA" id="ARBA00023122"/>
    </source>
</evidence>
<dbReference type="CDD" id="cd04623">
    <property type="entry name" value="CBS_pair_bac_euk"/>
    <property type="match status" value="1"/>
</dbReference>
<gene>
    <name evidence="4" type="ORF">C1707_01600</name>
    <name evidence="5" type="ORF">CFHF_04570</name>
</gene>
<evidence type="ECO:0000313" key="4">
    <source>
        <dbReference type="EMBL" id="AYV45044.1"/>
    </source>
</evidence>
<dbReference type="InterPro" id="IPR051257">
    <property type="entry name" value="Diverse_CBS-Domain"/>
</dbReference>
<keyword evidence="7" id="KW-1185">Reference proteome</keyword>
<feature type="domain" description="CBS" evidence="3">
    <location>
        <begin position="76"/>
        <end position="132"/>
    </location>
</feature>
<dbReference type="OrthoDB" id="9807125at2"/>
<dbReference type="Proteomes" id="UP000281192">
    <property type="component" value="Chromosome"/>
</dbReference>
<dbReference type="Pfam" id="PF00571">
    <property type="entry name" value="CBS"/>
    <property type="match status" value="2"/>
</dbReference>
<dbReference type="InterPro" id="IPR000644">
    <property type="entry name" value="CBS_dom"/>
</dbReference>
<dbReference type="AlphaFoldDB" id="A0A2N5CZM1"/>
<accession>A0A2N5CZM1</accession>
<keyword evidence="1 2" id="KW-0129">CBS domain</keyword>
<proteinExistence type="predicted"/>
<dbReference type="EMBL" id="PJRQ01000008">
    <property type="protein sequence ID" value="PLR19274.1"/>
    <property type="molecule type" value="Genomic_DNA"/>
</dbReference>
<dbReference type="InterPro" id="IPR044725">
    <property type="entry name" value="CBSX3_CBS_dom"/>
</dbReference>